<dbReference type="SUPFAM" id="SSF51905">
    <property type="entry name" value="FAD/NAD(P)-binding domain"/>
    <property type="match status" value="1"/>
</dbReference>
<dbReference type="GeneTree" id="ENSGT00390000011759"/>
<evidence type="ECO:0000256" key="9">
    <source>
        <dbReference type="ARBA" id="ARBA00023002"/>
    </source>
</evidence>
<dbReference type="InterPro" id="IPR040125">
    <property type="entry name" value="Squalene_monox"/>
</dbReference>
<dbReference type="GO" id="GO:0004506">
    <property type="term" value="F:squalene monooxygenase activity"/>
    <property type="evidence" value="ECO:0007669"/>
    <property type="project" value="UniProtKB-UniRule"/>
</dbReference>
<dbReference type="UniPathway" id="UPA00767">
    <property type="reaction ID" value="UER00752"/>
</dbReference>
<comment type="similarity">
    <text evidence="3 11">Belongs to the squalene monooxygenase family.</text>
</comment>
<feature type="domain" description="Squalene epoxidase" evidence="14">
    <location>
        <begin position="261"/>
        <end position="527"/>
    </location>
</feature>
<dbReference type="Ensembl" id="ENSLACT00000014864.2">
    <property type="protein sequence ID" value="ENSLACP00000014761.2"/>
    <property type="gene ID" value="ENSLACG00000012992.2"/>
</dbReference>
<dbReference type="InterPro" id="IPR036188">
    <property type="entry name" value="FAD/NAD-bd_sf"/>
</dbReference>
<reference evidence="16" key="1">
    <citation type="submission" date="2011-08" db="EMBL/GenBank/DDBJ databases">
        <title>The draft genome of Latimeria chalumnae.</title>
        <authorList>
            <person name="Di Palma F."/>
            <person name="Alfoldi J."/>
            <person name="Johnson J."/>
            <person name="Berlin A."/>
            <person name="Gnerre S."/>
            <person name="Jaffe D."/>
            <person name="MacCallum I."/>
            <person name="Young S."/>
            <person name="Walker B.J."/>
            <person name="Lander E."/>
            <person name="Lindblad-Toh K."/>
        </authorList>
    </citation>
    <scope>NUCLEOTIDE SEQUENCE [LARGE SCALE GENOMIC DNA]</scope>
    <source>
        <strain evidence="16">Wild caught</strain>
    </source>
</reference>
<evidence type="ECO:0000256" key="5">
    <source>
        <dbReference type="ARBA" id="ARBA00022630"/>
    </source>
</evidence>
<organism evidence="15 16">
    <name type="scientific">Latimeria chalumnae</name>
    <name type="common">Coelacanth</name>
    <dbReference type="NCBI Taxonomy" id="7897"/>
    <lineage>
        <taxon>Eukaryota</taxon>
        <taxon>Metazoa</taxon>
        <taxon>Chordata</taxon>
        <taxon>Craniata</taxon>
        <taxon>Vertebrata</taxon>
        <taxon>Euteleostomi</taxon>
        <taxon>Coelacanthiformes</taxon>
        <taxon>Coelacanthidae</taxon>
        <taxon>Latimeria</taxon>
    </lineage>
</organism>
<dbReference type="Pfam" id="PF08491">
    <property type="entry name" value="SE"/>
    <property type="match status" value="1"/>
</dbReference>
<dbReference type="PRINTS" id="PR00420">
    <property type="entry name" value="RNGMNOXGNASE"/>
</dbReference>
<evidence type="ECO:0000256" key="11">
    <source>
        <dbReference type="RuleBase" id="RU367121"/>
    </source>
</evidence>
<evidence type="ECO:0000256" key="7">
    <source>
        <dbReference type="ARBA" id="ARBA00022827"/>
    </source>
</evidence>
<feature type="transmembrane region" description="Helical" evidence="12">
    <location>
        <begin position="54"/>
        <end position="74"/>
    </location>
</feature>
<dbReference type="EMBL" id="AFYH01095723">
    <property type="status" value="NOT_ANNOTATED_CDS"/>
    <property type="molecule type" value="Genomic_DNA"/>
</dbReference>
<dbReference type="PANTHER" id="PTHR10835">
    <property type="entry name" value="SQUALENE MONOOXYGENASE"/>
    <property type="match status" value="1"/>
</dbReference>
<dbReference type="GO" id="GO:0016126">
    <property type="term" value="P:sterol biosynthetic process"/>
    <property type="evidence" value="ECO:0007669"/>
    <property type="project" value="UniProtKB-UniRule"/>
</dbReference>
<evidence type="ECO:0000256" key="6">
    <source>
        <dbReference type="ARBA" id="ARBA00022692"/>
    </source>
</evidence>
<keyword evidence="11" id="KW-0256">Endoplasmic reticulum</keyword>
<dbReference type="GO" id="GO:0005789">
    <property type="term" value="C:endoplasmic reticulum membrane"/>
    <property type="evidence" value="ECO:0007669"/>
    <property type="project" value="UniProtKB-SubCell"/>
</dbReference>
<dbReference type="STRING" id="7897.ENSLACP00000014761"/>
<evidence type="ECO:0000259" key="14">
    <source>
        <dbReference type="Pfam" id="PF08491"/>
    </source>
</evidence>
<dbReference type="GO" id="GO:0008203">
    <property type="term" value="P:cholesterol metabolic process"/>
    <property type="evidence" value="ECO:0007669"/>
    <property type="project" value="TreeGrafter"/>
</dbReference>
<dbReference type="Proteomes" id="UP000008672">
    <property type="component" value="Unassembled WGS sequence"/>
</dbReference>
<dbReference type="InterPro" id="IPR013698">
    <property type="entry name" value="Squalene_epoxidase"/>
</dbReference>
<dbReference type="EMBL" id="AFYH01095725">
    <property type="status" value="NOT_ANNOTATED_CDS"/>
    <property type="molecule type" value="Genomic_DNA"/>
</dbReference>
<evidence type="ECO:0000256" key="3">
    <source>
        <dbReference type="ARBA" id="ARBA00008802"/>
    </source>
</evidence>
<dbReference type="EC" id="1.14.14.17" evidence="4 11"/>
<proteinExistence type="inferred from homology"/>
<keyword evidence="5 11" id="KW-0285">Flavoprotein</keyword>
<gene>
    <name evidence="15" type="primary">LOC102364039</name>
</gene>
<evidence type="ECO:0000256" key="12">
    <source>
        <dbReference type="SAM" id="Phobius"/>
    </source>
</evidence>
<dbReference type="eggNOG" id="KOG1298">
    <property type="taxonomic scope" value="Eukaryota"/>
</dbReference>
<dbReference type="Gene3D" id="3.50.50.60">
    <property type="entry name" value="FAD/NAD(P)-binding domain"/>
    <property type="match status" value="1"/>
</dbReference>
<evidence type="ECO:0000259" key="13">
    <source>
        <dbReference type="Pfam" id="PF01266"/>
    </source>
</evidence>
<comment type="cofactor">
    <cofactor evidence="1 11">
        <name>FAD</name>
        <dbReference type="ChEBI" id="CHEBI:57692"/>
    </cofactor>
</comment>
<reference evidence="15" key="3">
    <citation type="submission" date="2025-09" db="UniProtKB">
        <authorList>
            <consortium name="Ensembl"/>
        </authorList>
    </citation>
    <scope>IDENTIFICATION</scope>
</reference>
<comment type="function">
    <text evidence="11">Catalyzes the stereospecific oxidation of squalene to (S)-2,3-epoxysqualene, and is considered to be a rate-limiting enzyme in steroid biosynthesis.</text>
</comment>
<dbReference type="HOGENOM" id="CLU_026390_0_0_1"/>
<keyword evidence="6 12" id="KW-0812">Transmembrane</keyword>
<dbReference type="Bgee" id="ENSLACG00000012992">
    <property type="expression patterns" value="Expressed in pectoral fin and 3 other cell types or tissues"/>
</dbReference>
<dbReference type="Pfam" id="PF01266">
    <property type="entry name" value="DAO"/>
    <property type="match status" value="1"/>
</dbReference>
<keyword evidence="8 12" id="KW-1133">Transmembrane helix</keyword>
<keyword evidence="16" id="KW-1185">Reference proteome</keyword>
<dbReference type="GO" id="GO:0050660">
    <property type="term" value="F:flavin adenine dinucleotide binding"/>
    <property type="evidence" value="ECO:0007669"/>
    <property type="project" value="UniProtKB-UniRule"/>
</dbReference>
<evidence type="ECO:0000313" key="16">
    <source>
        <dbReference type="Proteomes" id="UP000008672"/>
    </source>
</evidence>
<keyword evidence="9 11" id="KW-0560">Oxidoreductase</keyword>
<name>H3AYP0_LATCH</name>
<evidence type="ECO:0000256" key="10">
    <source>
        <dbReference type="ARBA" id="ARBA00023136"/>
    </source>
</evidence>
<dbReference type="InParanoid" id="H3AYP0"/>
<evidence type="ECO:0000256" key="2">
    <source>
        <dbReference type="ARBA" id="ARBA00004141"/>
    </source>
</evidence>
<comment type="catalytic activity">
    <reaction evidence="11">
        <text>squalene + reduced [NADPH--hemoprotein reductase] + O2 = (S)-2,3-epoxysqualene + oxidized [NADPH--hemoprotein reductase] + H2O + H(+)</text>
        <dbReference type="Rhea" id="RHEA:25282"/>
        <dbReference type="Rhea" id="RHEA-COMP:11964"/>
        <dbReference type="Rhea" id="RHEA-COMP:11965"/>
        <dbReference type="ChEBI" id="CHEBI:15377"/>
        <dbReference type="ChEBI" id="CHEBI:15378"/>
        <dbReference type="ChEBI" id="CHEBI:15379"/>
        <dbReference type="ChEBI" id="CHEBI:15440"/>
        <dbReference type="ChEBI" id="CHEBI:15441"/>
        <dbReference type="ChEBI" id="CHEBI:57618"/>
        <dbReference type="ChEBI" id="CHEBI:58210"/>
        <dbReference type="EC" id="1.14.14.17"/>
    </reaction>
</comment>
<dbReference type="EMBL" id="AFYH01095724">
    <property type="status" value="NOT_ANNOTATED_CDS"/>
    <property type="molecule type" value="Genomic_DNA"/>
</dbReference>
<evidence type="ECO:0000256" key="4">
    <source>
        <dbReference type="ARBA" id="ARBA00012312"/>
    </source>
</evidence>
<reference evidence="15" key="2">
    <citation type="submission" date="2025-08" db="UniProtKB">
        <authorList>
            <consortium name="Ensembl"/>
        </authorList>
    </citation>
    <scope>IDENTIFICATION</scope>
</reference>
<sequence>MFFVGVGLELHVIIPYTVLTQSREKQEGVKLTWLRALPQMLAMSDLWGFTGHEVWGVFVMVSGLCLLLPVYYWYSAQSSLSSAKERKFKKASRSKRTHTSESFQEDPDIIIVGAGVLGATMATLLAQDGRKVVLIERDMTPPDRFAGEWLTPGTLHTLKEMGLEEVTESLNGAQLLVGFTLHAADTNTHIEMTFPLDGSGQVQKSKTLRNGDFVAALRKAAMEEPRVTIIEGVVTNLLEEGDRITGVEYKVKGSAEPKEVFASLTVVADGQYSNFRNSLISSKYTIISQMLGVILQDCPEMRNDWAMLVVGDQNLFILYPISSNETRVLVDIQGGIPKNFQQYLIETVSPQLPDPIKDAFLKTVQSDRLKTVPVGYLGSSPMNKPGVLILGDAYSARHPVLASGMAVAMKDISIWRGLLKNIVDLYDDNAVLQAKKKFRWSRNSHSFVANVFTQFLFHLYTTREASTLQLRALYFDYFKSGQSGPDPLEMMMMLSTSPWTLLKHLLATAHFVFWFAVKSAPWYLKPLGAITGARLLYRGATIVFPLMLSELQ</sequence>
<evidence type="ECO:0000313" key="15">
    <source>
        <dbReference type="Ensembl" id="ENSLACP00000014761.2"/>
    </source>
</evidence>
<dbReference type="InterPro" id="IPR006076">
    <property type="entry name" value="FAD-dep_OxRdtase"/>
</dbReference>
<evidence type="ECO:0000256" key="1">
    <source>
        <dbReference type="ARBA" id="ARBA00001974"/>
    </source>
</evidence>
<comment type="subcellular location">
    <subcellularLocation>
        <location evidence="11">Endoplasmic reticulum membrane</location>
        <topology evidence="11">Peripheral membrane protein</topology>
    </subcellularLocation>
    <subcellularLocation>
        <location evidence="2">Membrane</location>
        <topology evidence="2">Multi-pass membrane protein</topology>
    </subcellularLocation>
</comment>
<feature type="domain" description="FAD dependent oxidoreductase" evidence="13">
    <location>
        <begin position="108"/>
        <end position="154"/>
    </location>
</feature>
<evidence type="ECO:0000256" key="8">
    <source>
        <dbReference type="ARBA" id="ARBA00022989"/>
    </source>
</evidence>
<protein>
    <recommendedName>
        <fullName evidence="4 11">Squalene monooxygenase</fullName>
        <ecNumber evidence="4 11">1.14.14.17</ecNumber>
    </recommendedName>
</protein>
<dbReference type="PANTHER" id="PTHR10835:SF0">
    <property type="entry name" value="SQUALENE MONOOXYGENASE"/>
    <property type="match status" value="1"/>
</dbReference>
<accession>H3AYP0</accession>
<dbReference type="AlphaFoldDB" id="H3AYP0"/>
<keyword evidence="10 11" id="KW-0472">Membrane</keyword>
<keyword evidence="7 11" id="KW-0274">FAD</keyword>